<protein>
    <submittedName>
        <fullName evidence="13">3-dehydroquinate dehydratase (3-dehydroquinase)</fullName>
    </submittedName>
</protein>
<dbReference type="SUPFAM" id="SSF56796">
    <property type="entry name" value="Dehydroquinate synthase-like"/>
    <property type="match status" value="1"/>
</dbReference>
<evidence type="ECO:0000256" key="7">
    <source>
        <dbReference type="ARBA" id="ARBA00022833"/>
    </source>
</evidence>
<comment type="caution">
    <text evidence="13">The sequence shown here is derived from an EMBL/GenBank/DDBJ whole genome shotgun (WGS) entry which is preliminary data.</text>
</comment>
<dbReference type="AlphaFoldDB" id="A0A9P6SSH3"/>
<dbReference type="NCBIfam" id="TIGR01357">
    <property type="entry name" value="aroB"/>
    <property type="match status" value="1"/>
</dbReference>
<proteinExistence type="predicted"/>
<evidence type="ECO:0000256" key="5">
    <source>
        <dbReference type="ARBA" id="ARBA00022723"/>
    </source>
</evidence>
<dbReference type="PROSITE" id="PS00104">
    <property type="entry name" value="EPSP_SYNTHASE_1"/>
    <property type="match status" value="1"/>
</dbReference>
<dbReference type="OrthoDB" id="197068at2759"/>
<comment type="cofactor">
    <cofactor evidence="2">
        <name>Co(2+)</name>
        <dbReference type="ChEBI" id="CHEBI:48828"/>
    </cofactor>
</comment>
<dbReference type="InterPro" id="IPR050071">
    <property type="entry name" value="Dehydroquinate_synthase"/>
</dbReference>
<dbReference type="PANTHER" id="PTHR43622:SF1">
    <property type="entry name" value="3-DEHYDROQUINATE SYNTHASE"/>
    <property type="match status" value="1"/>
</dbReference>
<dbReference type="FunFam" id="3.40.50.1970:FF:000007">
    <property type="entry name" value="Pentafunctional AROM polypeptide"/>
    <property type="match status" value="1"/>
</dbReference>
<evidence type="ECO:0000256" key="9">
    <source>
        <dbReference type="ARBA" id="ARBA00023239"/>
    </source>
</evidence>
<feature type="domain" description="3-dehydroquinate synthase C-terminal" evidence="12">
    <location>
        <begin position="200"/>
        <end position="373"/>
    </location>
</feature>
<dbReference type="GO" id="GO:0009073">
    <property type="term" value="P:aromatic amino acid family biosynthetic process"/>
    <property type="evidence" value="ECO:0007669"/>
    <property type="project" value="InterPro"/>
</dbReference>
<dbReference type="GO" id="GO:0005737">
    <property type="term" value="C:cytoplasm"/>
    <property type="evidence" value="ECO:0007669"/>
    <property type="project" value="InterPro"/>
</dbReference>
<keyword evidence="9" id="KW-0456">Lyase</keyword>
<evidence type="ECO:0000313" key="13">
    <source>
        <dbReference type="EMBL" id="KAF9997126.1"/>
    </source>
</evidence>
<dbReference type="InterPro" id="IPR023193">
    <property type="entry name" value="EPSP_synthase_CS"/>
</dbReference>
<evidence type="ECO:0000259" key="10">
    <source>
        <dbReference type="Pfam" id="PF00275"/>
    </source>
</evidence>
<dbReference type="InterPro" id="IPR036968">
    <property type="entry name" value="Enolpyruvate_Tfrase_sf"/>
</dbReference>
<dbReference type="EMBL" id="JAAAHW010001051">
    <property type="protein sequence ID" value="KAF9997126.1"/>
    <property type="molecule type" value="Genomic_DNA"/>
</dbReference>
<evidence type="ECO:0000256" key="3">
    <source>
        <dbReference type="ARBA" id="ARBA00001947"/>
    </source>
</evidence>
<dbReference type="InterPro" id="IPR013792">
    <property type="entry name" value="RNA3'P_cycl/enolpyr_Trfase_a/b"/>
</dbReference>
<comment type="cofactor">
    <cofactor evidence="1">
        <name>NAD(+)</name>
        <dbReference type="ChEBI" id="CHEBI:57540"/>
    </cofactor>
</comment>
<name>A0A9P6SSH3_9FUNG</name>
<feature type="non-terminal residue" evidence="13">
    <location>
        <position position="1"/>
    </location>
</feature>
<keyword evidence="5" id="KW-0479">Metal-binding</keyword>
<evidence type="ECO:0000259" key="11">
    <source>
        <dbReference type="Pfam" id="PF01761"/>
    </source>
</evidence>
<dbReference type="GO" id="GO:0016765">
    <property type="term" value="F:transferase activity, transferring alkyl or aryl (other than methyl) groups"/>
    <property type="evidence" value="ECO:0007669"/>
    <property type="project" value="InterPro"/>
</dbReference>
<keyword evidence="14" id="KW-1185">Reference proteome</keyword>
<comment type="cofactor">
    <cofactor evidence="3">
        <name>Zn(2+)</name>
        <dbReference type="ChEBI" id="CHEBI:29105"/>
    </cofactor>
</comment>
<feature type="domain" description="3-dehydroquinate synthase N-terminal" evidence="11">
    <location>
        <begin position="86"/>
        <end position="198"/>
    </location>
</feature>
<dbReference type="Gene3D" id="3.40.50.1970">
    <property type="match status" value="1"/>
</dbReference>
<accession>A0A9P6SSH3</accession>
<reference evidence="13" key="1">
    <citation type="journal article" date="2020" name="Fungal Divers.">
        <title>Resolving the Mortierellaceae phylogeny through synthesis of multi-gene phylogenetics and phylogenomics.</title>
        <authorList>
            <person name="Vandepol N."/>
            <person name="Liber J."/>
            <person name="Desiro A."/>
            <person name="Na H."/>
            <person name="Kennedy M."/>
            <person name="Barry K."/>
            <person name="Grigoriev I.V."/>
            <person name="Miller A.N."/>
            <person name="O'Donnell K."/>
            <person name="Stajich J.E."/>
            <person name="Bonito G."/>
        </authorList>
    </citation>
    <scope>NUCLEOTIDE SEQUENCE</scope>
    <source>
        <strain evidence="13">MES-2147</strain>
    </source>
</reference>
<keyword evidence="4" id="KW-0808">Transferase</keyword>
<evidence type="ECO:0000256" key="8">
    <source>
        <dbReference type="ARBA" id="ARBA00023027"/>
    </source>
</evidence>
<dbReference type="Gene3D" id="1.20.1090.10">
    <property type="entry name" value="Dehydroquinate synthase-like - alpha domain"/>
    <property type="match status" value="1"/>
</dbReference>
<gene>
    <name evidence="13" type="primary">ARO1_2</name>
    <name evidence="13" type="ORF">BGZ65_007296</name>
</gene>
<dbReference type="InterPro" id="IPR030960">
    <property type="entry name" value="DHQS/DOIS_N"/>
</dbReference>
<keyword evidence="6" id="KW-0547">Nucleotide-binding</keyword>
<dbReference type="Proteomes" id="UP000749646">
    <property type="component" value="Unassembled WGS sequence"/>
</dbReference>
<feature type="domain" description="Enolpyruvate transferase" evidence="10">
    <location>
        <begin position="443"/>
        <end position="503"/>
    </location>
</feature>
<dbReference type="SUPFAM" id="SSF55205">
    <property type="entry name" value="EPT/RTPC-like"/>
    <property type="match status" value="1"/>
</dbReference>
<dbReference type="InterPro" id="IPR056179">
    <property type="entry name" value="DHQS_C"/>
</dbReference>
<keyword evidence="8" id="KW-0520">NAD</keyword>
<dbReference type="FunFam" id="1.20.1090.10:FF:000007">
    <property type="entry name" value="Pentafunctional AROM polypeptide"/>
    <property type="match status" value="1"/>
</dbReference>
<sequence>MSHPNPHIDRVSILGEETILLGFHIFDFLVRDTLSNFKASTYLIVTDTHLEKLYLNRLQESFHRISKELASVSGAGTRALPRLLTYIITPGESSKSREVKSQIEDYFLDQGCTRDTLVFAMGGGVIGDLVGFVAATFMRGIPFVQVPTTLLAMVDSSIGGKTAVDTPQAKNSIGAFWQPKRIFIDLSVLETLPEREFVNGMAEVIKTAAIWNVSDFVLLENGAEAIRDAVLKPVRNVEFQGATLETRTPAQELLLKVVKASVAVKSYVVTHDERETGMRGLLNFGHSIGHAIEGLVTPKMLHGECVAIGMIKEAEIARHCGYLSQVAVGRLTRCIQAYGLPVTMEDKLVKSHIGNQYCYVEDIMKVLRVDKKNMGSQKRIVMLSSIGRTLEQKATNISDDVIRKVLAASTVVHPRPVNVSPITLSPPGSKSISNRALVMAALVVHGNGGKMHIPDSELYLGNAGTAARFLTTVSVLVPPSSAPDQKMILTGNARMKQRPIAPL</sequence>
<dbReference type="Pfam" id="PF00275">
    <property type="entry name" value="EPSP_synthase"/>
    <property type="match status" value="1"/>
</dbReference>
<dbReference type="Pfam" id="PF24621">
    <property type="entry name" value="DHQS_C"/>
    <property type="match status" value="1"/>
</dbReference>
<evidence type="ECO:0000256" key="2">
    <source>
        <dbReference type="ARBA" id="ARBA00001941"/>
    </source>
</evidence>
<dbReference type="Pfam" id="PF01761">
    <property type="entry name" value="DHQ_synthase"/>
    <property type="match status" value="1"/>
</dbReference>
<dbReference type="Gene3D" id="3.65.10.10">
    <property type="entry name" value="Enolpyruvate transferase domain"/>
    <property type="match status" value="1"/>
</dbReference>
<keyword evidence="7" id="KW-0862">Zinc</keyword>
<dbReference type="GO" id="GO:0003856">
    <property type="term" value="F:3-dehydroquinate synthase activity"/>
    <property type="evidence" value="ECO:0007669"/>
    <property type="project" value="InterPro"/>
</dbReference>
<evidence type="ECO:0000256" key="4">
    <source>
        <dbReference type="ARBA" id="ARBA00022679"/>
    </source>
</evidence>
<evidence type="ECO:0000256" key="6">
    <source>
        <dbReference type="ARBA" id="ARBA00022741"/>
    </source>
</evidence>
<evidence type="ECO:0000256" key="1">
    <source>
        <dbReference type="ARBA" id="ARBA00001911"/>
    </source>
</evidence>
<dbReference type="InterPro" id="IPR016037">
    <property type="entry name" value="DHQ_synth_AroB"/>
</dbReference>
<dbReference type="GO" id="GO:0000166">
    <property type="term" value="F:nucleotide binding"/>
    <property type="evidence" value="ECO:0007669"/>
    <property type="project" value="UniProtKB-KW"/>
</dbReference>
<evidence type="ECO:0000259" key="12">
    <source>
        <dbReference type="Pfam" id="PF24621"/>
    </source>
</evidence>
<organism evidence="13 14">
    <name type="scientific">Modicella reniformis</name>
    <dbReference type="NCBI Taxonomy" id="1440133"/>
    <lineage>
        <taxon>Eukaryota</taxon>
        <taxon>Fungi</taxon>
        <taxon>Fungi incertae sedis</taxon>
        <taxon>Mucoromycota</taxon>
        <taxon>Mortierellomycotina</taxon>
        <taxon>Mortierellomycetes</taxon>
        <taxon>Mortierellales</taxon>
        <taxon>Mortierellaceae</taxon>
        <taxon>Modicella</taxon>
    </lineage>
</organism>
<evidence type="ECO:0000313" key="14">
    <source>
        <dbReference type="Proteomes" id="UP000749646"/>
    </source>
</evidence>
<dbReference type="InterPro" id="IPR001986">
    <property type="entry name" value="Enolpyruvate_Tfrase_dom"/>
</dbReference>
<dbReference type="PANTHER" id="PTHR43622">
    <property type="entry name" value="3-DEHYDROQUINATE SYNTHASE"/>
    <property type="match status" value="1"/>
</dbReference>
<dbReference type="CDD" id="cd08195">
    <property type="entry name" value="DHQS"/>
    <property type="match status" value="1"/>
</dbReference>
<dbReference type="GO" id="GO:0046872">
    <property type="term" value="F:metal ion binding"/>
    <property type="evidence" value="ECO:0007669"/>
    <property type="project" value="UniProtKB-KW"/>
</dbReference>